<proteinExistence type="predicted"/>
<name>A0A1G1YEE1_9BACT</name>
<dbReference type="AlphaFoldDB" id="A0A1G1YEE1"/>
<comment type="caution">
    <text evidence="1">The sequence shown here is derived from an EMBL/GenBank/DDBJ whole genome shotgun (WGS) entry which is preliminary data.</text>
</comment>
<sequence length="100" mass="10601">MNVKPIDPVSLACYRYSPVAAAIRAATHPVTQSLGSAAMFAGAGLRVQTPDVILDLSQQELVAEADARTRDASQTVAATAAAYRLPSFLRQHHPNDLSAK</sequence>
<organism evidence="1 2">
    <name type="scientific">Candidatus Buchananbacteria bacterium RIFCSPHIGHO2_02_FULL_56_16</name>
    <dbReference type="NCBI Taxonomy" id="1797542"/>
    <lineage>
        <taxon>Bacteria</taxon>
        <taxon>Candidatus Buchananiibacteriota</taxon>
    </lineage>
</organism>
<dbReference type="STRING" id="1797542.A3J59_01540"/>
<dbReference type="Proteomes" id="UP000177310">
    <property type="component" value="Unassembled WGS sequence"/>
</dbReference>
<gene>
    <name evidence="1" type="ORF">A3J59_01540</name>
</gene>
<dbReference type="EMBL" id="MHIL01000036">
    <property type="protein sequence ID" value="OGY50070.1"/>
    <property type="molecule type" value="Genomic_DNA"/>
</dbReference>
<accession>A0A1G1YEE1</accession>
<evidence type="ECO:0000313" key="2">
    <source>
        <dbReference type="Proteomes" id="UP000177310"/>
    </source>
</evidence>
<evidence type="ECO:0000313" key="1">
    <source>
        <dbReference type="EMBL" id="OGY50070.1"/>
    </source>
</evidence>
<protein>
    <submittedName>
        <fullName evidence="1">Uncharacterized protein</fullName>
    </submittedName>
</protein>
<reference evidence="1 2" key="1">
    <citation type="journal article" date="2016" name="Nat. Commun.">
        <title>Thousands of microbial genomes shed light on interconnected biogeochemical processes in an aquifer system.</title>
        <authorList>
            <person name="Anantharaman K."/>
            <person name="Brown C.T."/>
            <person name="Hug L.A."/>
            <person name="Sharon I."/>
            <person name="Castelle C.J."/>
            <person name="Probst A.J."/>
            <person name="Thomas B.C."/>
            <person name="Singh A."/>
            <person name="Wilkins M.J."/>
            <person name="Karaoz U."/>
            <person name="Brodie E.L."/>
            <person name="Williams K.H."/>
            <person name="Hubbard S.S."/>
            <person name="Banfield J.F."/>
        </authorList>
    </citation>
    <scope>NUCLEOTIDE SEQUENCE [LARGE SCALE GENOMIC DNA]</scope>
</reference>